<reference evidence="1 2" key="2">
    <citation type="journal article" date="2016" name="Genome Announc.">
        <title>Draft Genome Sequence of Zhouia amylolytica AD3, Isolated from Tidal Flat Sediment.</title>
        <authorList>
            <person name="Jia B."/>
            <person name="Jin H.M."/>
            <person name="Lee H.J."/>
            <person name="Jeon C.O."/>
        </authorList>
    </citation>
    <scope>NUCLEOTIDE SEQUENCE [LARGE SCALE GENOMIC DNA]</scope>
    <source>
        <strain evidence="1 2">AD3</strain>
    </source>
</reference>
<accession>W2URC7</accession>
<name>W2URC7_9FLAO</name>
<dbReference type="AlphaFoldDB" id="W2URC7"/>
<evidence type="ECO:0000313" key="1">
    <source>
        <dbReference type="EMBL" id="ETN96499.1"/>
    </source>
</evidence>
<reference evidence="2" key="1">
    <citation type="submission" date="2013-11" db="EMBL/GenBank/DDBJ databases">
        <title>Draft genome sequence from a member of Zhouia, isolated tidal flat.</title>
        <authorList>
            <person name="Jin H."/>
            <person name="Jeon C.O."/>
        </authorList>
    </citation>
    <scope>NUCLEOTIDE SEQUENCE [LARGE SCALE GENOMIC DNA]</scope>
    <source>
        <strain evidence="2">AD3</strain>
    </source>
</reference>
<gene>
    <name evidence="1" type="ORF">P278_05770</name>
</gene>
<comment type="caution">
    <text evidence="1">The sequence shown here is derived from an EMBL/GenBank/DDBJ whole genome shotgun (WGS) entry which is preliminary data.</text>
</comment>
<proteinExistence type="predicted"/>
<dbReference type="Proteomes" id="UP000018850">
    <property type="component" value="Unassembled WGS sequence"/>
</dbReference>
<organism evidence="1 2">
    <name type="scientific">Zhouia amylolytica AD3</name>
    <dbReference type="NCBI Taxonomy" id="1286632"/>
    <lineage>
        <taxon>Bacteria</taxon>
        <taxon>Pseudomonadati</taxon>
        <taxon>Bacteroidota</taxon>
        <taxon>Flavobacteriia</taxon>
        <taxon>Flavobacteriales</taxon>
        <taxon>Flavobacteriaceae</taxon>
        <taxon>Zhouia</taxon>
    </lineage>
</organism>
<sequence length="38" mass="4793">MHFFYQKSNYSKEYHLIRKEKDIFHITNQSIKIQIHII</sequence>
<keyword evidence="2" id="KW-1185">Reference proteome</keyword>
<protein>
    <submittedName>
        <fullName evidence="1">Uncharacterized protein</fullName>
    </submittedName>
</protein>
<dbReference type="EMBL" id="AYXY01000002">
    <property type="protein sequence ID" value="ETN96499.1"/>
    <property type="molecule type" value="Genomic_DNA"/>
</dbReference>
<evidence type="ECO:0000313" key="2">
    <source>
        <dbReference type="Proteomes" id="UP000018850"/>
    </source>
</evidence>